<accession>A0AAD9DFQ0</accession>
<evidence type="ECO:0000313" key="2">
    <source>
        <dbReference type="EMBL" id="KAK1744150.1"/>
    </source>
</evidence>
<name>A0AAD9DFQ0_9STRA</name>
<dbReference type="InterPro" id="IPR018714">
    <property type="entry name" value="DUF2237"/>
</dbReference>
<keyword evidence="3" id="KW-1185">Reference proteome</keyword>
<reference evidence="2" key="1">
    <citation type="submission" date="2023-06" db="EMBL/GenBank/DDBJ databases">
        <title>Survivors Of The Sea: Transcriptome response of Skeletonema marinoi to long-term dormancy.</title>
        <authorList>
            <person name="Pinder M.I.M."/>
            <person name="Kourtchenko O."/>
            <person name="Robertson E.K."/>
            <person name="Larsson T."/>
            <person name="Maumus F."/>
            <person name="Osuna-Cruz C.M."/>
            <person name="Vancaester E."/>
            <person name="Stenow R."/>
            <person name="Vandepoele K."/>
            <person name="Ploug H."/>
            <person name="Bruchert V."/>
            <person name="Godhe A."/>
            <person name="Topel M."/>
        </authorList>
    </citation>
    <scope>NUCLEOTIDE SEQUENCE</scope>
    <source>
        <strain evidence="2">R05AC</strain>
    </source>
</reference>
<dbReference type="Proteomes" id="UP001224775">
    <property type="component" value="Unassembled WGS sequence"/>
</dbReference>
<evidence type="ECO:0000256" key="1">
    <source>
        <dbReference type="SAM" id="SignalP"/>
    </source>
</evidence>
<feature type="chain" id="PRO_5042199490" evidence="1">
    <location>
        <begin position="23"/>
        <end position="218"/>
    </location>
</feature>
<comment type="caution">
    <text evidence="2">The sequence shown here is derived from an EMBL/GenBank/DDBJ whole genome shotgun (WGS) entry which is preliminary data.</text>
</comment>
<sequence length="218" mass="23988">MMASIHGGLLAVLLATLTPTLAWVPTHSHNIMHPSSTDASFKTTQLTAEQGDDDTSEAKYSGYNVLGTELSCCCSNVRETGIGTGFYRNGFCSTGDNDVGRHTVCVQVTEEFLSFSKSVGNDLSTPMPEYLFPGLKEGDRWCLCAQRWAQAYNAGKAPKLFLQSTHEKTLDFIPFDVMKIFAIDAEESASVINKLDLQRSQLNEILKKDVTDNDEAFQ</sequence>
<keyword evidence="1" id="KW-0732">Signal</keyword>
<dbReference type="Pfam" id="PF09996">
    <property type="entry name" value="DUF2237"/>
    <property type="match status" value="1"/>
</dbReference>
<proteinExistence type="predicted"/>
<gene>
    <name evidence="2" type="ORF">QTG54_004683</name>
</gene>
<dbReference type="EMBL" id="JATAAI010000007">
    <property type="protein sequence ID" value="KAK1744150.1"/>
    <property type="molecule type" value="Genomic_DNA"/>
</dbReference>
<feature type="signal peptide" evidence="1">
    <location>
        <begin position="1"/>
        <end position="22"/>
    </location>
</feature>
<dbReference type="PANTHER" id="PTHR37466">
    <property type="entry name" value="SLR1628 PROTEIN"/>
    <property type="match status" value="1"/>
</dbReference>
<protein>
    <submittedName>
        <fullName evidence="2">DUF2237 domain-containing protein</fullName>
    </submittedName>
</protein>
<dbReference type="Gene3D" id="3.30.56.110">
    <property type="entry name" value="Protein of unknown function DUF2237"/>
    <property type="match status" value="1"/>
</dbReference>
<dbReference type="AlphaFoldDB" id="A0AAD9DFQ0"/>
<evidence type="ECO:0000313" key="3">
    <source>
        <dbReference type="Proteomes" id="UP001224775"/>
    </source>
</evidence>
<organism evidence="2 3">
    <name type="scientific">Skeletonema marinoi</name>
    <dbReference type="NCBI Taxonomy" id="267567"/>
    <lineage>
        <taxon>Eukaryota</taxon>
        <taxon>Sar</taxon>
        <taxon>Stramenopiles</taxon>
        <taxon>Ochrophyta</taxon>
        <taxon>Bacillariophyta</taxon>
        <taxon>Coscinodiscophyceae</taxon>
        <taxon>Thalassiosirophycidae</taxon>
        <taxon>Thalassiosirales</taxon>
        <taxon>Skeletonemataceae</taxon>
        <taxon>Skeletonema</taxon>
        <taxon>Skeletonema marinoi-dohrnii complex</taxon>
    </lineage>
</organism>
<dbReference type="PANTHER" id="PTHR37466:SF1">
    <property type="entry name" value="SLR1628 PROTEIN"/>
    <property type="match status" value="1"/>
</dbReference>